<evidence type="ECO:0000313" key="3">
    <source>
        <dbReference type="EnsemblMetazoa" id="XP_016991858.1"/>
    </source>
</evidence>
<evidence type="ECO:0000256" key="1">
    <source>
        <dbReference type="SAM" id="MobiDB-lite"/>
    </source>
</evidence>
<organism evidence="5">
    <name type="scientific">Drosophila rhopaloa</name>
    <name type="common">Fruit fly</name>
    <dbReference type="NCBI Taxonomy" id="1041015"/>
    <lineage>
        <taxon>Eukaryota</taxon>
        <taxon>Metazoa</taxon>
        <taxon>Ecdysozoa</taxon>
        <taxon>Arthropoda</taxon>
        <taxon>Hexapoda</taxon>
        <taxon>Insecta</taxon>
        <taxon>Pterygota</taxon>
        <taxon>Neoptera</taxon>
        <taxon>Endopterygota</taxon>
        <taxon>Diptera</taxon>
        <taxon>Brachycera</taxon>
        <taxon>Muscomorpha</taxon>
        <taxon>Ephydroidea</taxon>
        <taxon>Drosophilidae</taxon>
        <taxon>Drosophila</taxon>
        <taxon>Sophophora</taxon>
    </lineage>
</organism>
<dbReference type="RefSeq" id="XP_016991858.1">
    <property type="nucleotide sequence ID" value="XM_017136369.1"/>
</dbReference>
<name>A0A6P4FWJ8_DRORH</name>
<dbReference type="EnsemblMetazoa" id="XM_017136369.1">
    <property type="protein sequence ID" value="XP_016991858.1"/>
    <property type="gene ID" value="LOC108053658"/>
</dbReference>
<dbReference type="Proteomes" id="UP001652680">
    <property type="component" value="Unassembled WGS sequence"/>
</dbReference>
<sequence length="100" mass="9621">MRLILFAVVGLLCLTYALALKDNEANLKDLLDVAHHGGAHAESGVRQARGGNYGGYGGGGHGGGGHYGGGGRGGGGHYGGGHGGGHGGHGGHGGGRGGHY</sequence>
<dbReference type="GeneID" id="108053658"/>
<proteinExistence type="predicted"/>
<evidence type="ECO:0000256" key="2">
    <source>
        <dbReference type="SAM" id="SignalP"/>
    </source>
</evidence>
<reference evidence="5" key="2">
    <citation type="submission" date="2025-04" db="UniProtKB">
        <authorList>
            <consortium name="RefSeq"/>
        </authorList>
    </citation>
    <scope>IDENTIFICATION</scope>
</reference>
<reference evidence="4" key="1">
    <citation type="journal article" date="2021" name="Elife">
        <title>Highly contiguous assemblies of 101 drosophilid genomes.</title>
        <authorList>
            <person name="Kim B.Y."/>
            <person name="Wang J.R."/>
            <person name="Miller D.E."/>
            <person name="Barmina O."/>
            <person name="Delaney E."/>
            <person name="Thompson A."/>
            <person name="Comeault A.A."/>
            <person name="Peede D."/>
            <person name="D'Agostino E.R."/>
            <person name="Pelaez J."/>
            <person name="Aguilar J.M."/>
            <person name="Haji D."/>
            <person name="Matsunaga T."/>
            <person name="Armstrong E.E."/>
            <person name="Zych M."/>
            <person name="Ogawa Y."/>
            <person name="Stamenkovic-Radak M."/>
            <person name="Jelic M."/>
            <person name="Veselinovic M.S."/>
            <person name="Tanaskovic M."/>
            <person name="Eric P."/>
            <person name="Gao J.J."/>
            <person name="Katoh T.K."/>
            <person name="Toda M.J."/>
            <person name="Watabe H."/>
            <person name="Watada M."/>
            <person name="Davis J.S."/>
            <person name="Moyle L.C."/>
            <person name="Manoli G."/>
            <person name="Bertolini E."/>
            <person name="Kostal V."/>
            <person name="Hawley R.S."/>
            <person name="Takahashi A."/>
            <person name="Jones C.D."/>
            <person name="Price D.K."/>
            <person name="Whiteman N."/>
            <person name="Kopp A."/>
            <person name="Matute D.R."/>
            <person name="Petrov D.A."/>
        </authorList>
    </citation>
    <scope>NUCLEOTIDE SEQUENCE [LARGE SCALE GENOMIC DNA]</scope>
</reference>
<accession>A0A6P4FWJ8</accession>
<evidence type="ECO:0000313" key="4">
    <source>
        <dbReference type="Proteomes" id="UP001652680"/>
    </source>
</evidence>
<keyword evidence="4" id="KW-1185">Reference proteome</keyword>
<feature type="region of interest" description="Disordered" evidence="1">
    <location>
        <begin position="66"/>
        <end position="100"/>
    </location>
</feature>
<gene>
    <name evidence="5" type="primary">LOC108053658</name>
    <name evidence="3" type="synonym">108053658</name>
</gene>
<feature type="chain" id="PRO_5028116384" evidence="2">
    <location>
        <begin position="20"/>
        <end position="100"/>
    </location>
</feature>
<protein>
    <submittedName>
        <fullName evidence="5">Cold and drought-regulated protein CORA-like</fullName>
    </submittedName>
</protein>
<reference evidence="3" key="3">
    <citation type="submission" date="2025-05" db="UniProtKB">
        <authorList>
            <consortium name="EnsemblMetazoa"/>
        </authorList>
    </citation>
    <scope>IDENTIFICATION</scope>
</reference>
<dbReference type="AlphaFoldDB" id="A0A6P4FWJ8"/>
<evidence type="ECO:0000313" key="5">
    <source>
        <dbReference type="RefSeq" id="XP_016991858.1"/>
    </source>
</evidence>
<feature type="signal peptide" evidence="2">
    <location>
        <begin position="1"/>
        <end position="19"/>
    </location>
</feature>
<keyword evidence="2" id="KW-0732">Signal</keyword>